<dbReference type="Proteomes" id="UP000253664">
    <property type="component" value="Unassembled WGS sequence"/>
</dbReference>
<proteinExistence type="predicted"/>
<feature type="region of interest" description="Disordered" evidence="1">
    <location>
        <begin position="75"/>
        <end position="95"/>
    </location>
</feature>
<name>A0A367L7Z4_9HYPO</name>
<sequence>MFEAPSIQPSRSPPPSSGPKTIDAMDLEAFFFFFFLSFHSLFLSPFPNVGLLRHAERCGRYCADPPYLALLGNSARRKRRRRRRRAPADEMPPDVSMSTKDISLLFPPLTTIVLQLHLTPKTLLFLHHFLIYFLTPPPSPLLTQS</sequence>
<keyword evidence="2" id="KW-1133">Transmembrane helix</keyword>
<reference evidence="3 4" key="1">
    <citation type="journal article" date="2015" name="BMC Genomics">
        <title>Insights from the genome of Ophiocordyceps polyrhachis-furcata to pathogenicity and host specificity in insect fungi.</title>
        <authorList>
            <person name="Wichadakul D."/>
            <person name="Kobmoo N."/>
            <person name="Ingsriswang S."/>
            <person name="Tangphatsornruang S."/>
            <person name="Chantasingh D."/>
            <person name="Luangsa-ard J.J."/>
            <person name="Eurwilaichitr L."/>
        </authorList>
    </citation>
    <scope>NUCLEOTIDE SEQUENCE [LARGE SCALE GENOMIC DNA]</scope>
    <source>
        <strain evidence="3 4">BCC 54312</strain>
    </source>
</reference>
<feature type="transmembrane region" description="Helical" evidence="2">
    <location>
        <begin position="29"/>
        <end position="51"/>
    </location>
</feature>
<accession>A0A367L7Z4</accession>
<dbReference type="AlphaFoldDB" id="A0A367L7Z4"/>
<comment type="caution">
    <text evidence="3">The sequence shown here is derived from an EMBL/GenBank/DDBJ whole genome shotgun (WGS) entry which is preliminary data.</text>
</comment>
<keyword evidence="2" id="KW-0472">Membrane</keyword>
<feature type="non-terminal residue" evidence="3">
    <location>
        <position position="145"/>
    </location>
</feature>
<evidence type="ECO:0000256" key="2">
    <source>
        <dbReference type="SAM" id="Phobius"/>
    </source>
</evidence>
<keyword evidence="4" id="KW-1185">Reference proteome</keyword>
<organism evidence="3 4">
    <name type="scientific">Ophiocordyceps polyrhachis-furcata BCC 54312</name>
    <dbReference type="NCBI Taxonomy" id="1330021"/>
    <lineage>
        <taxon>Eukaryota</taxon>
        <taxon>Fungi</taxon>
        <taxon>Dikarya</taxon>
        <taxon>Ascomycota</taxon>
        <taxon>Pezizomycotina</taxon>
        <taxon>Sordariomycetes</taxon>
        <taxon>Hypocreomycetidae</taxon>
        <taxon>Hypocreales</taxon>
        <taxon>Ophiocordycipitaceae</taxon>
        <taxon>Ophiocordyceps</taxon>
    </lineage>
</organism>
<gene>
    <name evidence="3" type="ORF">L249_4483</name>
</gene>
<keyword evidence="2" id="KW-0812">Transmembrane</keyword>
<dbReference type="EMBL" id="LKCN02000012">
    <property type="protein sequence ID" value="RCI10547.1"/>
    <property type="molecule type" value="Genomic_DNA"/>
</dbReference>
<evidence type="ECO:0000313" key="3">
    <source>
        <dbReference type="EMBL" id="RCI10547.1"/>
    </source>
</evidence>
<evidence type="ECO:0000256" key="1">
    <source>
        <dbReference type="SAM" id="MobiDB-lite"/>
    </source>
</evidence>
<feature type="compositionally biased region" description="Basic residues" evidence="1">
    <location>
        <begin position="75"/>
        <end position="85"/>
    </location>
</feature>
<protein>
    <submittedName>
        <fullName evidence="3">Uncharacterized protein</fullName>
    </submittedName>
</protein>
<evidence type="ECO:0000313" key="4">
    <source>
        <dbReference type="Proteomes" id="UP000253664"/>
    </source>
</evidence>